<keyword evidence="1" id="KW-1133">Transmembrane helix</keyword>
<feature type="transmembrane region" description="Helical" evidence="1">
    <location>
        <begin position="135"/>
        <end position="158"/>
    </location>
</feature>
<evidence type="ECO:0000313" key="3">
    <source>
        <dbReference type="EMBL" id="KAB1969044.1"/>
    </source>
</evidence>
<evidence type="ECO:0000256" key="1">
    <source>
        <dbReference type="SAM" id="Phobius"/>
    </source>
</evidence>
<feature type="transmembrane region" description="Helical" evidence="1">
    <location>
        <begin position="102"/>
        <end position="123"/>
    </location>
</feature>
<dbReference type="AlphaFoldDB" id="A0A109DEP7"/>
<accession>A0A109DEP7</accession>
<dbReference type="EMBL" id="CP047142">
    <property type="protein sequence ID" value="QHQ67682.1"/>
    <property type="molecule type" value="Genomic_DNA"/>
</dbReference>
<keyword evidence="1" id="KW-0812">Transmembrane</keyword>
<dbReference type="PATRIC" id="fig|47770.28.peg.418"/>
<organism evidence="4 6">
    <name type="scientific">Lactobacillus crispatus</name>
    <dbReference type="NCBI Taxonomy" id="47770"/>
    <lineage>
        <taxon>Bacteria</taxon>
        <taxon>Bacillati</taxon>
        <taxon>Bacillota</taxon>
        <taxon>Bacilli</taxon>
        <taxon>Lactobacillales</taxon>
        <taxon>Lactobacillaceae</taxon>
        <taxon>Lactobacillus</taxon>
    </lineage>
</organism>
<name>A0A109DEP7_9LACO</name>
<keyword evidence="1" id="KW-0472">Membrane</keyword>
<dbReference type="Proteomes" id="UP000324504">
    <property type="component" value="Unassembled WGS sequence"/>
</dbReference>
<gene>
    <name evidence="4" type="ORF">AEL95_05135</name>
    <name evidence="2" type="ORF">F1C09_06530</name>
    <name evidence="3" type="ORF">F8251_09535</name>
    <name evidence="5" type="ORF">GSR61_03380</name>
</gene>
<accession>A0A6P1TT58</accession>
<evidence type="ECO:0000313" key="8">
    <source>
        <dbReference type="Proteomes" id="UP000430323"/>
    </source>
</evidence>
<evidence type="ECO:0000313" key="6">
    <source>
        <dbReference type="Proteomes" id="UP000067598"/>
    </source>
</evidence>
<reference evidence="4 6" key="1">
    <citation type="journal article" date="2016" name="Microbiology (Mosc.)">
        <title>Comparison of Lactobacillus crispatus isolates from Lactobacillus-dominated vaginal microbiomes with isolates from microbiomes containing bacterial vaginosis-associated bacteria.</title>
        <authorList>
            <person name="Abdelmaksoud A.A."/>
            <person name="Koparde V.N."/>
            <person name="Sheth N.U."/>
            <person name="Serrano M.G."/>
            <person name="Glascock A.L."/>
            <person name="Fettweis J.M."/>
            <person name="Strauss Iii J.F."/>
            <person name="Buck G.A."/>
            <person name="Jefferson K.K."/>
        </authorList>
    </citation>
    <scope>NUCLEOTIDE SEQUENCE [LARGE SCALE GENOMIC DNA]</scope>
    <source>
        <strain evidence="4 6">VMC3</strain>
    </source>
</reference>
<dbReference type="EMBL" id="VUAV01000034">
    <property type="protein sequence ID" value="KAA8812393.1"/>
    <property type="molecule type" value="Genomic_DNA"/>
</dbReference>
<proteinExistence type="predicted"/>
<evidence type="ECO:0000313" key="2">
    <source>
        <dbReference type="EMBL" id="KAA8812393.1"/>
    </source>
</evidence>
<protein>
    <submittedName>
        <fullName evidence="4">Uncharacterized protein</fullName>
    </submittedName>
</protein>
<evidence type="ECO:0000313" key="4">
    <source>
        <dbReference type="EMBL" id="KWU04061.1"/>
    </source>
</evidence>
<dbReference type="Proteomes" id="UP000067598">
    <property type="component" value="Unassembled WGS sequence"/>
</dbReference>
<dbReference type="EMBL" id="WBOB01000076">
    <property type="protein sequence ID" value="KAB1969044.1"/>
    <property type="molecule type" value="Genomic_DNA"/>
</dbReference>
<reference evidence="3 8" key="3">
    <citation type="submission" date="2019-09" db="EMBL/GenBank/DDBJ databases">
        <title>Investigation of probiotic properties of different lactic acid bacteria.</title>
        <authorList>
            <person name="Jaomanjaka F."/>
            <person name="Blanc P."/>
        </authorList>
    </citation>
    <scope>NUCLEOTIDE SEQUENCE [LARGE SCALE GENOMIC DNA]</scope>
    <source>
        <strain evidence="3 8">BIO6272</strain>
    </source>
</reference>
<feature type="transmembrane region" description="Helical" evidence="1">
    <location>
        <begin position="45"/>
        <end position="65"/>
    </location>
</feature>
<reference evidence="2 7" key="2">
    <citation type="submission" date="2019-09" db="EMBL/GenBank/DDBJ databases">
        <title>Comparative analysis of L. crispatus genomes revealed niche specific adaptation to different host and body sites.</title>
        <authorList>
            <person name="Pan M."/>
            <person name="Hidalgo-Cantabrana C."/>
            <person name="Barrangou R."/>
        </authorList>
    </citation>
    <scope>NUCLEOTIDE SEQUENCE [LARGE SCALE GENOMIC DNA]</scope>
    <source>
        <strain evidence="2 7">NCK2488</strain>
    </source>
</reference>
<evidence type="ECO:0000313" key="9">
    <source>
        <dbReference type="Proteomes" id="UP000464915"/>
    </source>
</evidence>
<dbReference type="RefSeq" id="WP_005727136.1">
    <property type="nucleotide sequence ID" value="NZ_AP025162.1"/>
</dbReference>
<dbReference type="Proteomes" id="UP000430323">
    <property type="component" value="Unassembled WGS sequence"/>
</dbReference>
<sequence>MIRENNFYKLGRDALILLLSVSLVLFVQWIKLVKNPKSTPITPDTFAGLGLLWLFSLIGIIISMLMKRVPWKIVRGFPILGWVSIVSLVFCLLSPYCVRVINAVDFLSLTTSVLAFAGISVTHRLKDLSKISWKILIVALFVFFGMYFMDTLISQIALNLSGK</sequence>
<evidence type="ECO:0000313" key="7">
    <source>
        <dbReference type="Proteomes" id="UP000324504"/>
    </source>
</evidence>
<feature type="transmembrane region" description="Helical" evidence="1">
    <location>
        <begin position="77"/>
        <end position="96"/>
    </location>
</feature>
<feature type="transmembrane region" description="Helical" evidence="1">
    <location>
        <begin position="12"/>
        <end position="30"/>
    </location>
</feature>
<dbReference type="Proteomes" id="UP000464915">
    <property type="component" value="Chromosome"/>
</dbReference>
<evidence type="ECO:0000313" key="5">
    <source>
        <dbReference type="EMBL" id="QHQ67682.1"/>
    </source>
</evidence>
<reference evidence="5 9" key="4">
    <citation type="submission" date="2019-12" db="EMBL/GenBank/DDBJ databases">
        <title>Complete Genome Sequences of Lactobacillus strains, C25 and P38, Isolated from Chicken Cecum.</title>
        <authorList>
            <person name="Hassan H.M."/>
            <person name="Mendoza M."/>
            <person name="Rezvani M."/>
            <person name="Koci M.D."/>
            <person name="Dickey A.N."/>
            <person name="Scholl E.H."/>
        </authorList>
    </citation>
    <scope>NUCLEOTIDE SEQUENCE [LARGE SCALE GENOMIC DNA]</scope>
    <source>
        <strain evidence="5 9">C25</strain>
    </source>
</reference>
<dbReference type="EMBL" id="LJGP01000016">
    <property type="protein sequence ID" value="KWU04061.1"/>
    <property type="molecule type" value="Genomic_DNA"/>
</dbReference>